<dbReference type="KEGG" id="pcor:KS4_20690"/>
<sequence length="455" mass="52072">MHKALFSIKNDLLFLLITLLISGVIFTPRSVFSQDAVTSFEHNQRWQEYAYGLSLAPPPDTIQLNNTSDGSLVKYTRSGDFLISVKILTPPKAVELADIAITADLKFMFAYPSAVPTQDTLLKLGGKVEALQRYLYVPDKEKGDWVFGQTFIKIDPMTFAMIDFECKASDFDTYTSVYNQVCDSIQLTSPDELENYRSDLIENGLALRERIDYATLSKSLLSETENKEQWFRLIKNNQDIGHMRIKKKLEEQLGQLGIRIEINAHAELPSQTVDTKQDYFESLDRQFEVWSFRKTISHPNQGIEVTIRQKEKERLPDTTSTAMTGTRFGENLTVTIDKDSKENMLEWKVPLDKYLSEVERILVFANLPLTQKQDFAFYGFNQNKEKLALMIGKIYPSEDANNQYWLEVMPGLDASPVLSCYDDKGNLLQQERPDGLVIIPAPVEYIKLLHDQKAK</sequence>
<reference evidence="1 2" key="1">
    <citation type="submission" date="2019-02" db="EMBL/GenBank/DDBJ databases">
        <title>Deep-cultivation of Planctomycetes and their phenomic and genomic characterization uncovers novel biology.</title>
        <authorList>
            <person name="Wiegand S."/>
            <person name="Jogler M."/>
            <person name="Boedeker C."/>
            <person name="Pinto D."/>
            <person name="Vollmers J."/>
            <person name="Rivas-Marin E."/>
            <person name="Kohn T."/>
            <person name="Peeters S.H."/>
            <person name="Heuer A."/>
            <person name="Rast P."/>
            <person name="Oberbeckmann S."/>
            <person name="Bunk B."/>
            <person name="Jeske O."/>
            <person name="Meyerdierks A."/>
            <person name="Storesund J.E."/>
            <person name="Kallscheuer N."/>
            <person name="Luecker S."/>
            <person name="Lage O.M."/>
            <person name="Pohl T."/>
            <person name="Merkel B.J."/>
            <person name="Hornburger P."/>
            <person name="Mueller R.-W."/>
            <person name="Bruemmer F."/>
            <person name="Labrenz M."/>
            <person name="Spormann A.M."/>
            <person name="Op den Camp H."/>
            <person name="Overmann J."/>
            <person name="Amann R."/>
            <person name="Jetten M.S.M."/>
            <person name="Mascher T."/>
            <person name="Medema M.H."/>
            <person name="Devos D.P."/>
            <person name="Kaster A.-K."/>
            <person name="Ovreas L."/>
            <person name="Rohde M."/>
            <person name="Galperin M.Y."/>
            <person name="Jogler C."/>
        </authorList>
    </citation>
    <scope>NUCLEOTIDE SEQUENCE [LARGE SCALE GENOMIC DNA]</scope>
    <source>
        <strain evidence="1 2">KS4</strain>
    </source>
</reference>
<accession>A0A517YUT8</accession>
<evidence type="ECO:0000313" key="2">
    <source>
        <dbReference type="Proteomes" id="UP000317369"/>
    </source>
</evidence>
<name>A0A517YUT8_9BACT</name>
<protein>
    <submittedName>
        <fullName evidence="1">Uncharacterized protein</fullName>
    </submittedName>
</protein>
<dbReference type="Proteomes" id="UP000317369">
    <property type="component" value="Chromosome"/>
</dbReference>
<dbReference type="EMBL" id="CP036425">
    <property type="protein sequence ID" value="QDU34008.1"/>
    <property type="molecule type" value="Genomic_DNA"/>
</dbReference>
<gene>
    <name evidence="1" type="ORF">KS4_20690</name>
</gene>
<keyword evidence="2" id="KW-1185">Reference proteome</keyword>
<dbReference type="AlphaFoldDB" id="A0A517YUT8"/>
<proteinExistence type="predicted"/>
<organism evidence="1 2">
    <name type="scientific">Poriferisphaera corsica</name>
    <dbReference type="NCBI Taxonomy" id="2528020"/>
    <lineage>
        <taxon>Bacteria</taxon>
        <taxon>Pseudomonadati</taxon>
        <taxon>Planctomycetota</taxon>
        <taxon>Phycisphaerae</taxon>
        <taxon>Phycisphaerales</taxon>
        <taxon>Phycisphaeraceae</taxon>
        <taxon>Poriferisphaera</taxon>
    </lineage>
</organism>
<dbReference type="RefSeq" id="WP_145077514.1">
    <property type="nucleotide sequence ID" value="NZ_CP036425.1"/>
</dbReference>
<evidence type="ECO:0000313" key="1">
    <source>
        <dbReference type="EMBL" id="QDU34008.1"/>
    </source>
</evidence>